<dbReference type="Proteomes" id="UP000234275">
    <property type="component" value="Unassembled WGS sequence"/>
</dbReference>
<name>A0A2I2FVD2_9EURO</name>
<evidence type="ECO:0000313" key="1">
    <source>
        <dbReference type="EMBL" id="PLB44526.1"/>
    </source>
</evidence>
<dbReference type="AlphaFoldDB" id="A0A2I2FVD2"/>
<dbReference type="GeneID" id="36561465"/>
<accession>A0A2I2FVD2</accession>
<dbReference type="VEuPathDB" id="FungiDB:P170DRAFT_480283"/>
<organism evidence="1 2">
    <name type="scientific">Aspergillus steynii IBT 23096</name>
    <dbReference type="NCBI Taxonomy" id="1392250"/>
    <lineage>
        <taxon>Eukaryota</taxon>
        <taxon>Fungi</taxon>
        <taxon>Dikarya</taxon>
        <taxon>Ascomycota</taxon>
        <taxon>Pezizomycotina</taxon>
        <taxon>Eurotiomycetes</taxon>
        <taxon>Eurotiomycetidae</taxon>
        <taxon>Eurotiales</taxon>
        <taxon>Aspergillaceae</taxon>
        <taxon>Aspergillus</taxon>
        <taxon>Aspergillus subgen. Circumdati</taxon>
    </lineage>
</organism>
<reference evidence="1 2" key="1">
    <citation type="submission" date="2016-12" db="EMBL/GenBank/DDBJ databases">
        <title>The genomes of Aspergillus section Nigri reveals drivers in fungal speciation.</title>
        <authorList>
            <consortium name="DOE Joint Genome Institute"/>
            <person name="Vesth T.C."/>
            <person name="Nybo J."/>
            <person name="Theobald S."/>
            <person name="Brandl J."/>
            <person name="Frisvad J.C."/>
            <person name="Nielsen K.F."/>
            <person name="Lyhne E.K."/>
            <person name="Kogle M.E."/>
            <person name="Kuo A."/>
            <person name="Riley R."/>
            <person name="Clum A."/>
            <person name="Nolan M."/>
            <person name="Lipzen A."/>
            <person name="Salamov A."/>
            <person name="Henrissat B."/>
            <person name="Wiebenga A."/>
            <person name="De Vries R.P."/>
            <person name="Grigoriev I.V."/>
            <person name="Mortensen U.H."/>
            <person name="Andersen M.R."/>
            <person name="Baker S.E."/>
        </authorList>
    </citation>
    <scope>NUCLEOTIDE SEQUENCE [LARGE SCALE GENOMIC DNA]</scope>
    <source>
        <strain evidence="1 2">IBT 23096</strain>
    </source>
</reference>
<keyword evidence="2" id="KW-1185">Reference proteome</keyword>
<proteinExistence type="predicted"/>
<evidence type="ECO:0000313" key="2">
    <source>
        <dbReference type="Proteomes" id="UP000234275"/>
    </source>
</evidence>
<dbReference type="RefSeq" id="XP_024699828.1">
    <property type="nucleotide sequence ID" value="XM_024853767.1"/>
</dbReference>
<protein>
    <submittedName>
        <fullName evidence="1">Uncharacterized protein</fullName>
    </submittedName>
</protein>
<gene>
    <name evidence="1" type="ORF">P170DRAFT_480283</name>
</gene>
<sequence>MASGRNLIPTLITIQRQTFFLLLAIYFGLLRTADGRTSSRHPNDSLGEPTIGSTANRANTVIGLPSQPADFDPEIQPSPGRECRLTTAVEAAELVHWADPQAYACIRAQDSGSGSSTVAEIAIAAEMAVAWW</sequence>
<dbReference type="EMBL" id="MSFO01000009">
    <property type="protein sequence ID" value="PLB44526.1"/>
    <property type="molecule type" value="Genomic_DNA"/>
</dbReference>
<comment type="caution">
    <text evidence="1">The sequence shown here is derived from an EMBL/GenBank/DDBJ whole genome shotgun (WGS) entry which is preliminary data.</text>
</comment>